<evidence type="ECO:0000256" key="4">
    <source>
        <dbReference type="ARBA" id="ARBA00006958"/>
    </source>
</evidence>
<keyword evidence="9" id="KW-0378">Hydrolase</keyword>
<evidence type="ECO:0000256" key="6">
    <source>
        <dbReference type="ARBA" id="ARBA00022490"/>
    </source>
</evidence>
<accession>A0AAV2N3B6</accession>
<sequence length="383" mass="43719">MEHNNNILMIPILIASMDVFDIPSEDDIDDFIYASCTANIKRKQKHIPKIEGYVEIIVPLLNAMEFKSHFRMLPETFEFILSQIADRLQRTANGNEMISPQKQFLIALWRMATPDSYRSIHTRFGVGKATAIRAVRRVTQALCELASIFIQWPAGERIAEIKQGFSHVGAFPGVIGAIDGTHINIPAPKKNPEAYINRKGHYSIQAQVVCDHMRLFTHVYVGNVGSVHDARVFRLSTVQDYMTDPSKFPNDSHLIGDAAYPLSKQLMVPYTDNGHLTQRQKNYNFCLSSSRMVIERAIGLLKGRWRSLLHYLAMGSVERIPYHFVACCVLHNICLMKNDEMEAMILDNEVMFPELQVRNVEQNRGEAEAKRNFICATLRMRHV</sequence>
<comment type="function">
    <text evidence="12">Transposase-derived protein that may have nuclease activity. Does not have transposase activity.</text>
</comment>
<dbReference type="InterPro" id="IPR026103">
    <property type="entry name" value="HARBI1_animal"/>
</dbReference>
<keyword evidence="6" id="KW-0963">Cytoplasm</keyword>
<keyword evidence="8" id="KW-0479">Metal-binding</keyword>
<evidence type="ECO:0000256" key="8">
    <source>
        <dbReference type="ARBA" id="ARBA00022723"/>
    </source>
</evidence>
<dbReference type="GO" id="GO:0005737">
    <property type="term" value="C:cytoplasm"/>
    <property type="evidence" value="ECO:0007669"/>
    <property type="project" value="UniProtKB-SubCell"/>
</dbReference>
<evidence type="ECO:0000259" key="13">
    <source>
        <dbReference type="Pfam" id="PF13359"/>
    </source>
</evidence>
<evidence type="ECO:0000256" key="7">
    <source>
        <dbReference type="ARBA" id="ARBA00022722"/>
    </source>
</evidence>
<dbReference type="InterPro" id="IPR027806">
    <property type="entry name" value="HARBI1_dom"/>
</dbReference>
<keyword evidence="15" id="KW-1185">Reference proteome</keyword>
<evidence type="ECO:0000313" key="15">
    <source>
        <dbReference type="Proteomes" id="UP001497644"/>
    </source>
</evidence>
<protein>
    <recommendedName>
        <fullName evidence="5">Putative nuclease HARBI1</fullName>
    </recommendedName>
    <alternativeName>
        <fullName evidence="11">Harbinger transposase-derived nuclease</fullName>
    </alternativeName>
</protein>
<gene>
    <name evidence="14" type="ORF">LPLAT_LOCUS1144</name>
</gene>
<dbReference type="Proteomes" id="UP001497644">
    <property type="component" value="Chromosome 10"/>
</dbReference>
<dbReference type="EMBL" id="OZ034833">
    <property type="protein sequence ID" value="CAL1674556.1"/>
    <property type="molecule type" value="Genomic_DNA"/>
</dbReference>
<feature type="domain" description="DDE Tnp4" evidence="13">
    <location>
        <begin position="178"/>
        <end position="332"/>
    </location>
</feature>
<dbReference type="AlphaFoldDB" id="A0AAV2N3B6"/>
<evidence type="ECO:0000313" key="14">
    <source>
        <dbReference type="EMBL" id="CAL1674556.1"/>
    </source>
</evidence>
<evidence type="ECO:0000256" key="1">
    <source>
        <dbReference type="ARBA" id="ARBA00001968"/>
    </source>
</evidence>
<dbReference type="InterPro" id="IPR045249">
    <property type="entry name" value="HARBI1-like"/>
</dbReference>
<evidence type="ECO:0000256" key="5">
    <source>
        <dbReference type="ARBA" id="ARBA00015519"/>
    </source>
</evidence>
<evidence type="ECO:0000256" key="2">
    <source>
        <dbReference type="ARBA" id="ARBA00004123"/>
    </source>
</evidence>
<evidence type="ECO:0000256" key="3">
    <source>
        <dbReference type="ARBA" id="ARBA00004496"/>
    </source>
</evidence>
<dbReference type="PRINTS" id="PR02086">
    <property type="entry name" value="PUTNUCHARBI1"/>
</dbReference>
<comment type="subcellular location">
    <subcellularLocation>
        <location evidence="3">Cytoplasm</location>
    </subcellularLocation>
    <subcellularLocation>
        <location evidence="2">Nucleus</location>
    </subcellularLocation>
</comment>
<dbReference type="GO" id="GO:0004518">
    <property type="term" value="F:nuclease activity"/>
    <property type="evidence" value="ECO:0007669"/>
    <property type="project" value="UniProtKB-KW"/>
</dbReference>
<reference evidence="14" key="1">
    <citation type="submission" date="2024-04" db="EMBL/GenBank/DDBJ databases">
        <authorList>
            <consortium name="Molecular Ecology Group"/>
        </authorList>
    </citation>
    <scope>NUCLEOTIDE SEQUENCE</scope>
</reference>
<name>A0AAV2N3B6_9HYME</name>
<organism evidence="14 15">
    <name type="scientific">Lasius platythorax</name>
    <dbReference type="NCBI Taxonomy" id="488582"/>
    <lineage>
        <taxon>Eukaryota</taxon>
        <taxon>Metazoa</taxon>
        <taxon>Ecdysozoa</taxon>
        <taxon>Arthropoda</taxon>
        <taxon>Hexapoda</taxon>
        <taxon>Insecta</taxon>
        <taxon>Pterygota</taxon>
        <taxon>Neoptera</taxon>
        <taxon>Endopterygota</taxon>
        <taxon>Hymenoptera</taxon>
        <taxon>Apocrita</taxon>
        <taxon>Aculeata</taxon>
        <taxon>Formicoidea</taxon>
        <taxon>Formicidae</taxon>
        <taxon>Formicinae</taxon>
        <taxon>Lasius</taxon>
        <taxon>Lasius</taxon>
    </lineage>
</organism>
<evidence type="ECO:0000256" key="12">
    <source>
        <dbReference type="ARBA" id="ARBA00045850"/>
    </source>
</evidence>
<keyword evidence="10" id="KW-0539">Nucleus</keyword>
<dbReference type="PANTHER" id="PTHR22930:SF85">
    <property type="entry name" value="GH03217P-RELATED"/>
    <property type="match status" value="1"/>
</dbReference>
<evidence type="ECO:0000256" key="10">
    <source>
        <dbReference type="ARBA" id="ARBA00023242"/>
    </source>
</evidence>
<dbReference type="GO" id="GO:0005634">
    <property type="term" value="C:nucleus"/>
    <property type="evidence" value="ECO:0007669"/>
    <property type="project" value="UniProtKB-SubCell"/>
</dbReference>
<dbReference type="PANTHER" id="PTHR22930">
    <property type="match status" value="1"/>
</dbReference>
<dbReference type="GO" id="GO:0046872">
    <property type="term" value="F:metal ion binding"/>
    <property type="evidence" value="ECO:0007669"/>
    <property type="project" value="UniProtKB-KW"/>
</dbReference>
<evidence type="ECO:0000256" key="11">
    <source>
        <dbReference type="ARBA" id="ARBA00030126"/>
    </source>
</evidence>
<comment type="similarity">
    <text evidence="4">Belongs to the HARBI1 family.</text>
</comment>
<comment type="cofactor">
    <cofactor evidence="1">
        <name>a divalent metal cation</name>
        <dbReference type="ChEBI" id="CHEBI:60240"/>
    </cofactor>
</comment>
<evidence type="ECO:0000256" key="9">
    <source>
        <dbReference type="ARBA" id="ARBA00022801"/>
    </source>
</evidence>
<dbReference type="Pfam" id="PF13359">
    <property type="entry name" value="DDE_Tnp_4"/>
    <property type="match status" value="1"/>
</dbReference>
<proteinExistence type="inferred from homology"/>
<keyword evidence="7" id="KW-0540">Nuclease</keyword>
<dbReference type="GO" id="GO:0016787">
    <property type="term" value="F:hydrolase activity"/>
    <property type="evidence" value="ECO:0007669"/>
    <property type="project" value="UniProtKB-KW"/>
</dbReference>